<feature type="modified residue" description="4-aspartylphosphate" evidence="1">
    <location>
        <position position="51"/>
    </location>
</feature>
<keyword evidence="1" id="KW-0597">Phosphoprotein</keyword>
<dbReference type="RefSeq" id="WP_012997478.1">
    <property type="nucleotide sequence ID" value="NC_013926.1"/>
</dbReference>
<dbReference type="CDD" id="cd17546">
    <property type="entry name" value="REC_hyHK_CKI1_RcsC-like"/>
    <property type="match status" value="1"/>
</dbReference>
<dbReference type="PANTHER" id="PTHR43228">
    <property type="entry name" value="TWO-COMPONENT RESPONSE REGULATOR"/>
    <property type="match status" value="1"/>
</dbReference>
<dbReference type="HOGENOM" id="CLU_000445_69_15_2"/>
<evidence type="ECO:0000313" key="3">
    <source>
        <dbReference type="EMBL" id="ADD09342.1"/>
    </source>
</evidence>
<dbReference type="GeneID" id="8828507"/>
<dbReference type="PANTHER" id="PTHR43228:SF1">
    <property type="entry name" value="TWO-COMPONENT RESPONSE REGULATOR ARR22"/>
    <property type="match status" value="1"/>
</dbReference>
<sequence length="115" mass="13313">MGIKILLVDDNEELLKLYSIFLKRYEVITAKNGKEGVELYMKYNPDLVIMDIKMPVMDGIEATKAIKEYDKDAKIIGATAYHDKYAEKMLEAGALVVMKKPFKYREILDLIEKYI</sequence>
<dbReference type="KEGG" id="abi:Aboo_1536"/>
<gene>
    <name evidence="3" type="ordered locus">Aboo_1536</name>
</gene>
<organism evidence="3 4">
    <name type="scientific">Aciduliprofundum boonei (strain DSM 19572 / T469)</name>
    <dbReference type="NCBI Taxonomy" id="439481"/>
    <lineage>
        <taxon>Archaea</taxon>
        <taxon>Methanobacteriati</taxon>
        <taxon>Thermoplasmatota</taxon>
        <taxon>DHVE2 group</taxon>
        <taxon>Candidatus Aciduliprofundum</taxon>
    </lineage>
</organism>
<accession>D3TB63</accession>
<keyword evidence="4" id="KW-1185">Reference proteome</keyword>
<dbReference type="InterPro" id="IPR001789">
    <property type="entry name" value="Sig_transdc_resp-reg_receiver"/>
</dbReference>
<dbReference type="AlphaFoldDB" id="D3TB63"/>
<proteinExistence type="predicted"/>
<dbReference type="EMBL" id="CP001941">
    <property type="protein sequence ID" value="ADD09342.1"/>
    <property type="molecule type" value="Genomic_DNA"/>
</dbReference>
<protein>
    <submittedName>
        <fullName evidence="3">Response regulator receiver protein</fullName>
    </submittedName>
</protein>
<dbReference type="InterPro" id="IPR052048">
    <property type="entry name" value="ST_Response_Regulator"/>
</dbReference>
<dbReference type="PROSITE" id="PS50110">
    <property type="entry name" value="RESPONSE_REGULATORY"/>
    <property type="match status" value="1"/>
</dbReference>
<dbReference type="Pfam" id="PF00072">
    <property type="entry name" value="Response_reg"/>
    <property type="match status" value="1"/>
</dbReference>
<dbReference type="Gene3D" id="3.40.50.2300">
    <property type="match status" value="1"/>
</dbReference>
<reference evidence="3" key="1">
    <citation type="submission" date="2010-02" db="EMBL/GenBank/DDBJ databases">
        <title>Complete sequence of Aciduliprofundum boonei T469.</title>
        <authorList>
            <consortium name="US DOE Joint Genome Institute"/>
            <person name="Lucas S."/>
            <person name="Copeland A."/>
            <person name="Lapidus A."/>
            <person name="Cheng J.-F."/>
            <person name="Bruce D."/>
            <person name="Goodwin L."/>
            <person name="Pitluck S."/>
            <person name="Saunders E."/>
            <person name="Detter J.C."/>
            <person name="Han C."/>
            <person name="Tapia R."/>
            <person name="Land M."/>
            <person name="Hauser L."/>
            <person name="Kyrpides N."/>
            <person name="Mikhailova N."/>
            <person name="Flores G."/>
            <person name="Reysenbach A.-L."/>
            <person name="Woyke T."/>
        </authorList>
    </citation>
    <scope>NUCLEOTIDE SEQUENCE</scope>
    <source>
        <strain evidence="3">T469</strain>
    </source>
</reference>
<evidence type="ECO:0000313" key="4">
    <source>
        <dbReference type="Proteomes" id="UP000001400"/>
    </source>
</evidence>
<dbReference type="InterPro" id="IPR011006">
    <property type="entry name" value="CheY-like_superfamily"/>
</dbReference>
<dbReference type="Proteomes" id="UP000001400">
    <property type="component" value="Chromosome"/>
</dbReference>
<feature type="domain" description="Response regulatory" evidence="2">
    <location>
        <begin position="4"/>
        <end position="115"/>
    </location>
</feature>
<evidence type="ECO:0000256" key="1">
    <source>
        <dbReference type="PROSITE-ProRule" id="PRU00169"/>
    </source>
</evidence>
<dbReference type="SMART" id="SM00448">
    <property type="entry name" value="REC"/>
    <property type="match status" value="1"/>
</dbReference>
<dbReference type="GO" id="GO:0000160">
    <property type="term" value="P:phosphorelay signal transduction system"/>
    <property type="evidence" value="ECO:0007669"/>
    <property type="project" value="InterPro"/>
</dbReference>
<evidence type="ECO:0000259" key="2">
    <source>
        <dbReference type="PROSITE" id="PS50110"/>
    </source>
</evidence>
<dbReference type="SUPFAM" id="SSF52172">
    <property type="entry name" value="CheY-like"/>
    <property type="match status" value="1"/>
</dbReference>
<name>D3TB63_ACIB4</name>